<comment type="caution">
    <text evidence="1">The sequence shown here is derived from an EMBL/GenBank/DDBJ whole genome shotgun (WGS) entry which is preliminary data.</text>
</comment>
<accession>A0ABS2XY00</accession>
<sequence>MHLTTTVNNIFQQHNKGKEIRHLSDANWLCDLGFLCNLTEQLNNLNVKLQDCKQVRTEMYDSVKVLQLKLHFSLMKINKSAQRSRLNDKHLHSALKISSAQNMNPDIDKLVSTLTGRSHSTLTGRSHSTLTGRSHSALTGRCSTALASLFFMV</sequence>
<gene>
    <name evidence="1" type="ORF">GTO93_0018296</name>
</gene>
<feature type="non-terminal residue" evidence="1">
    <location>
        <position position="153"/>
    </location>
</feature>
<dbReference type="PANTHER" id="PTHR45913">
    <property type="entry name" value="EPM2A-INTERACTING PROTEIN 1"/>
    <property type="match status" value="1"/>
</dbReference>
<keyword evidence="2" id="KW-1185">Reference proteome</keyword>
<dbReference type="Proteomes" id="UP001166093">
    <property type="component" value="Unassembled WGS sequence"/>
</dbReference>
<feature type="non-terminal residue" evidence="1">
    <location>
        <position position="1"/>
    </location>
</feature>
<dbReference type="EMBL" id="JAAWVQ010082661">
    <property type="protein sequence ID" value="MBN3278812.1"/>
    <property type="molecule type" value="Genomic_DNA"/>
</dbReference>
<reference evidence="1" key="1">
    <citation type="journal article" date="2021" name="Cell">
        <title>Tracing the genetic footprints of vertebrate landing in non-teleost ray-finned fishes.</title>
        <authorList>
            <person name="Bi X."/>
            <person name="Wang K."/>
            <person name="Yang L."/>
            <person name="Pan H."/>
            <person name="Jiang H."/>
            <person name="Wei Q."/>
            <person name="Fang M."/>
            <person name="Yu H."/>
            <person name="Zhu C."/>
            <person name="Cai Y."/>
            <person name="He Y."/>
            <person name="Gan X."/>
            <person name="Zeng H."/>
            <person name="Yu D."/>
            <person name="Zhu Y."/>
            <person name="Jiang H."/>
            <person name="Qiu Q."/>
            <person name="Yang H."/>
            <person name="Zhang Y.E."/>
            <person name="Wang W."/>
            <person name="Zhu M."/>
            <person name="He S."/>
            <person name="Zhang G."/>
        </authorList>
    </citation>
    <scope>NUCLEOTIDE SEQUENCE</scope>
    <source>
        <strain evidence="1">Pddl_001</strain>
    </source>
</reference>
<proteinExistence type="predicted"/>
<dbReference type="PANTHER" id="PTHR45913:SF11">
    <property type="entry name" value="EPM2A-INTERACTING PROTEIN 1"/>
    <property type="match status" value="1"/>
</dbReference>
<name>A0ABS2XY00_POLSP</name>
<organism evidence="1 2">
    <name type="scientific">Polyodon spathula</name>
    <name type="common">North American paddlefish</name>
    <name type="synonym">Squalus spathula</name>
    <dbReference type="NCBI Taxonomy" id="7913"/>
    <lineage>
        <taxon>Eukaryota</taxon>
        <taxon>Metazoa</taxon>
        <taxon>Chordata</taxon>
        <taxon>Craniata</taxon>
        <taxon>Vertebrata</taxon>
        <taxon>Euteleostomi</taxon>
        <taxon>Actinopterygii</taxon>
        <taxon>Chondrostei</taxon>
        <taxon>Acipenseriformes</taxon>
        <taxon>Polyodontidae</taxon>
        <taxon>Polyodon</taxon>
    </lineage>
</organism>
<evidence type="ECO:0000313" key="2">
    <source>
        <dbReference type="Proteomes" id="UP001166093"/>
    </source>
</evidence>
<evidence type="ECO:0000313" key="1">
    <source>
        <dbReference type="EMBL" id="MBN3278812.1"/>
    </source>
</evidence>
<protein>
    <submittedName>
        <fullName evidence="1">GT2D2 protein</fullName>
    </submittedName>
</protein>